<dbReference type="PATRIC" id="fig|1208920.3.peg.628"/>
<dbReference type="InterPro" id="IPR007055">
    <property type="entry name" value="BON_dom"/>
</dbReference>
<keyword evidence="2" id="KW-0449">Lipoprotein</keyword>
<sequence>MKNFILILIIAAILSGCTPVLLGGTAIATMSIMLDRRTAGAQLEDKIIELKIKRGIYNYLKDKNQARILVKSYNRRVLLTGEVDDITYISDINRIANSVNNIESIINQIKLECIPTFINISCEKWIYSKIKAALINNKNVQSGAISIIIDKGTVFLMGLVTKNEGNEAAIIAANMYGVKQVIKLFEYIDKKATNISKN</sequence>
<dbReference type="STRING" id="1208920.CONE_0086"/>
<evidence type="ECO:0000259" key="1">
    <source>
        <dbReference type="PROSITE" id="PS50914"/>
    </source>
</evidence>
<feature type="domain" description="BON" evidence="1">
    <location>
        <begin position="122"/>
        <end position="189"/>
    </location>
</feature>
<dbReference type="HOGENOM" id="CLU_083606_3_0_4"/>
<evidence type="ECO:0000313" key="2">
    <source>
        <dbReference type="EMBL" id="AGF48630.1"/>
    </source>
</evidence>
<dbReference type="PROSITE" id="PS51257">
    <property type="entry name" value="PROKAR_LIPOPROTEIN"/>
    <property type="match status" value="1"/>
</dbReference>
<dbReference type="PROSITE" id="PS50914">
    <property type="entry name" value="BON"/>
    <property type="match status" value="2"/>
</dbReference>
<dbReference type="KEGG" id="kon:CONE_0086"/>
<dbReference type="Pfam" id="PF04972">
    <property type="entry name" value="BON"/>
    <property type="match status" value="2"/>
</dbReference>
<protein>
    <submittedName>
        <fullName evidence="2">Periplasmic or secreted lipoprotein</fullName>
    </submittedName>
</protein>
<dbReference type="eggNOG" id="COG2823">
    <property type="taxonomic scope" value="Bacteria"/>
</dbReference>
<dbReference type="AlphaFoldDB" id="M1M9K0"/>
<keyword evidence="3" id="KW-1185">Reference proteome</keyword>
<dbReference type="InterPro" id="IPR051686">
    <property type="entry name" value="Lipoprotein_DolP"/>
</dbReference>
<evidence type="ECO:0000313" key="3">
    <source>
        <dbReference type="Proteomes" id="UP000011541"/>
    </source>
</evidence>
<dbReference type="PANTHER" id="PTHR34606:SF4">
    <property type="entry name" value="OUTER MEMBRANE LIPOPROTEIN DOLP"/>
    <property type="match status" value="1"/>
</dbReference>
<proteinExistence type="predicted"/>
<name>M1M9K0_9PROT</name>
<dbReference type="OrthoDB" id="5294487at2"/>
<accession>M1M9K0</accession>
<dbReference type="EMBL" id="CP003805">
    <property type="protein sequence ID" value="AGF48630.1"/>
    <property type="molecule type" value="Genomic_DNA"/>
</dbReference>
<dbReference type="RefSeq" id="WP_015397315.1">
    <property type="nucleotide sequence ID" value="NC_020299.1"/>
</dbReference>
<feature type="domain" description="BON" evidence="1">
    <location>
        <begin position="44"/>
        <end position="113"/>
    </location>
</feature>
<reference evidence="2 3" key="1">
    <citation type="journal article" date="2013" name="Genome Biol. Evol.">
        <title>Genome evolution and phylogenomic analysis of candidatus kinetoplastibacterium, the betaproteobacterial endosymbionts of strigomonas and angomonas.</title>
        <authorList>
            <person name="Alves J.M."/>
            <person name="Serrano M.G."/>
            <person name="Maia da Silva F."/>
            <person name="Voegtly L.J."/>
            <person name="Matveyev A.V."/>
            <person name="Teixeira M.M."/>
            <person name="Camargo E.P."/>
            <person name="Buck G.A."/>
        </authorList>
    </citation>
    <scope>NUCLEOTIDE SEQUENCE [LARGE SCALE GENOMIC DNA]</scope>
    <source>
        <strain evidence="2 3">TCC290E</strain>
    </source>
</reference>
<dbReference type="Proteomes" id="UP000011541">
    <property type="component" value="Chromosome"/>
</dbReference>
<dbReference type="PANTHER" id="PTHR34606">
    <property type="entry name" value="BON DOMAIN-CONTAINING PROTEIN"/>
    <property type="match status" value="1"/>
</dbReference>
<gene>
    <name evidence="2" type="ORF">CONE_0086</name>
</gene>
<organism evidence="2 3">
    <name type="scientific">Candidatus Kinetoplastidibacterium stringomonadis TCC290E</name>
    <dbReference type="NCBI Taxonomy" id="1208920"/>
    <lineage>
        <taxon>Bacteria</taxon>
        <taxon>Pseudomonadati</taxon>
        <taxon>Pseudomonadota</taxon>
        <taxon>Betaproteobacteria</taxon>
        <taxon>Candidatus Kinetoplastidibacterium</taxon>
    </lineage>
</organism>